<comment type="subcellular location">
    <subcellularLocation>
        <location evidence="1">Membrane</location>
        <topology evidence="1">Multi-pass membrane protein</topology>
    </subcellularLocation>
</comment>
<evidence type="ECO:0000256" key="1">
    <source>
        <dbReference type="ARBA" id="ARBA00004141"/>
    </source>
</evidence>
<feature type="transmembrane region" description="Helical" evidence="7">
    <location>
        <begin position="138"/>
        <end position="160"/>
    </location>
</feature>
<dbReference type="InterPro" id="IPR050524">
    <property type="entry name" value="APC_YAT"/>
</dbReference>
<dbReference type="PIRSF" id="PIRSF006060">
    <property type="entry name" value="AA_transporter"/>
    <property type="match status" value="1"/>
</dbReference>
<evidence type="ECO:0000313" key="9">
    <source>
        <dbReference type="EMBL" id="WAH44638.1"/>
    </source>
</evidence>
<keyword evidence="3 7" id="KW-0812">Transmembrane</keyword>
<dbReference type="Gene3D" id="1.20.1740.10">
    <property type="entry name" value="Amino acid/polyamine transporter I"/>
    <property type="match status" value="1"/>
</dbReference>
<evidence type="ECO:0000256" key="4">
    <source>
        <dbReference type="ARBA" id="ARBA00022970"/>
    </source>
</evidence>
<keyword evidence="5 7" id="KW-1133">Transmembrane helix</keyword>
<feature type="transmembrane region" description="Helical" evidence="7">
    <location>
        <begin position="420"/>
        <end position="442"/>
    </location>
</feature>
<evidence type="ECO:0000256" key="5">
    <source>
        <dbReference type="ARBA" id="ARBA00022989"/>
    </source>
</evidence>
<feature type="domain" description="Amino acid permease/ SLC12A" evidence="8">
    <location>
        <begin position="1"/>
        <end position="450"/>
    </location>
</feature>
<dbReference type="EMBL" id="CP104067">
    <property type="protein sequence ID" value="WAH44638.1"/>
    <property type="molecule type" value="Genomic_DNA"/>
</dbReference>
<feature type="transmembrane region" description="Helical" evidence="7">
    <location>
        <begin position="346"/>
        <end position="371"/>
    </location>
</feature>
<dbReference type="PANTHER" id="PTHR43341">
    <property type="entry name" value="AMINO ACID PERMEASE"/>
    <property type="match status" value="1"/>
</dbReference>
<evidence type="ECO:0000256" key="7">
    <source>
        <dbReference type="SAM" id="Phobius"/>
    </source>
</evidence>
<organism evidence="9 10">
    <name type="scientific">Alicyclobacillus fastidiosus</name>
    <dbReference type="NCBI Taxonomy" id="392011"/>
    <lineage>
        <taxon>Bacteria</taxon>
        <taxon>Bacillati</taxon>
        <taxon>Bacillota</taxon>
        <taxon>Bacilli</taxon>
        <taxon>Bacillales</taxon>
        <taxon>Alicyclobacillaceae</taxon>
        <taxon>Alicyclobacillus</taxon>
    </lineage>
</organism>
<dbReference type="PROSITE" id="PS00218">
    <property type="entry name" value="AMINO_ACID_PERMEASE_1"/>
    <property type="match status" value="1"/>
</dbReference>
<name>A0ABY6ZNS0_9BACL</name>
<sequence>MITIGGAIGTGLFMASGSSISTAGAGGALLAYVVIGIMVYFVMMGIGEMATHIPSAGSFELYATRFVDPALGFAMGWNYWLGWATTIPAELSAGSLVMKYWFPHSSPILWSSIFLIIMLLLNIFSARGYAEGEYWFSIIKVATIIVFIILGLAMIVGIIGGHAVGFHNFDLGGTPFHGGFLSFFSVFLVAGFSFSGTELVALTSGESAHPKKNVPRAVRQIFWRILIFYVIAIFIIGMIVPYTDPSLLKASSNIAVSPFTLVFERAGLAMAAAVMNAVILTSVLSCGNASLYASSRMLWALAKEGKAPRMFAKVNSKGVPMNSLILATIIGALAFLSSLYGSGVVYTWMLNATGLTVFIAWLGVSLSHYRFRKAYIAQGKDLNKLVYKAKGYPVGPMFAVFLCTVCILGQGYSAFTSGPINWVGVIATYCGIPIFLVLWLGYKIIKKTKVVSLMECDFEYHE</sequence>
<feature type="transmembrane region" description="Helical" evidence="7">
    <location>
        <begin position="268"/>
        <end position="293"/>
    </location>
</feature>
<dbReference type="Pfam" id="PF00324">
    <property type="entry name" value="AA_permease"/>
    <property type="match status" value="1"/>
</dbReference>
<keyword evidence="2" id="KW-0813">Transport</keyword>
<dbReference type="InterPro" id="IPR004840">
    <property type="entry name" value="Amino_acid_permease_CS"/>
</dbReference>
<feature type="transmembrane region" description="Helical" evidence="7">
    <location>
        <begin position="221"/>
        <end position="242"/>
    </location>
</feature>
<dbReference type="PANTHER" id="PTHR43341:SF1">
    <property type="entry name" value="GENERAL AMINO-ACID PERMEASE GAP1"/>
    <property type="match status" value="1"/>
</dbReference>
<gene>
    <name evidence="9" type="ORF">NZD89_16760</name>
</gene>
<proteinExistence type="predicted"/>
<feature type="transmembrane region" description="Helical" evidence="7">
    <location>
        <begin position="108"/>
        <end position="126"/>
    </location>
</feature>
<feature type="transmembrane region" description="Helical" evidence="7">
    <location>
        <begin position="80"/>
        <end position="102"/>
    </location>
</feature>
<reference evidence="9" key="1">
    <citation type="submission" date="2022-08" db="EMBL/GenBank/DDBJ databases">
        <title>Alicyclobacillus fastidiosus DSM 17978, complete genome.</title>
        <authorList>
            <person name="Wang Q."/>
            <person name="Cai R."/>
            <person name="Wang Z."/>
        </authorList>
    </citation>
    <scope>NUCLEOTIDE SEQUENCE</scope>
    <source>
        <strain evidence="9">DSM 17978</strain>
    </source>
</reference>
<evidence type="ECO:0000313" key="10">
    <source>
        <dbReference type="Proteomes" id="UP001164761"/>
    </source>
</evidence>
<keyword evidence="4" id="KW-0029">Amino-acid transport</keyword>
<feature type="transmembrane region" description="Helical" evidence="7">
    <location>
        <begin position="392"/>
        <end position="414"/>
    </location>
</feature>
<feature type="transmembrane region" description="Helical" evidence="7">
    <location>
        <begin position="20"/>
        <end position="43"/>
    </location>
</feature>
<dbReference type="InterPro" id="IPR004841">
    <property type="entry name" value="AA-permease/SLC12A_dom"/>
</dbReference>
<protein>
    <submittedName>
        <fullName evidence="9">Amino acid permease</fullName>
    </submittedName>
</protein>
<evidence type="ECO:0000259" key="8">
    <source>
        <dbReference type="Pfam" id="PF00324"/>
    </source>
</evidence>
<evidence type="ECO:0000256" key="6">
    <source>
        <dbReference type="ARBA" id="ARBA00023136"/>
    </source>
</evidence>
<accession>A0ABY6ZNS0</accession>
<dbReference type="RefSeq" id="WP_268008515.1">
    <property type="nucleotide sequence ID" value="NZ_BSUT01000001.1"/>
</dbReference>
<keyword evidence="6 7" id="KW-0472">Membrane</keyword>
<evidence type="ECO:0000256" key="2">
    <source>
        <dbReference type="ARBA" id="ARBA00022448"/>
    </source>
</evidence>
<feature type="transmembrane region" description="Helical" evidence="7">
    <location>
        <begin position="180"/>
        <end position="201"/>
    </location>
</feature>
<feature type="transmembrane region" description="Helical" evidence="7">
    <location>
        <begin position="319"/>
        <end position="340"/>
    </location>
</feature>
<evidence type="ECO:0000256" key="3">
    <source>
        <dbReference type="ARBA" id="ARBA00022692"/>
    </source>
</evidence>
<dbReference type="Proteomes" id="UP001164761">
    <property type="component" value="Chromosome"/>
</dbReference>
<keyword evidence="10" id="KW-1185">Reference proteome</keyword>